<dbReference type="EMBL" id="JARIHO010000010">
    <property type="protein sequence ID" value="KAJ7354109.1"/>
    <property type="molecule type" value="Genomic_DNA"/>
</dbReference>
<feature type="region of interest" description="Disordered" evidence="1">
    <location>
        <begin position="37"/>
        <end position="65"/>
    </location>
</feature>
<reference evidence="2" key="1">
    <citation type="submission" date="2023-03" db="EMBL/GenBank/DDBJ databases">
        <title>Massive genome expansion in bonnet fungi (Mycena s.s.) driven by repeated elements and novel gene families across ecological guilds.</title>
        <authorList>
            <consortium name="Lawrence Berkeley National Laboratory"/>
            <person name="Harder C.B."/>
            <person name="Miyauchi S."/>
            <person name="Viragh M."/>
            <person name="Kuo A."/>
            <person name="Thoen E."/>
            <person name="Andreopoulos B."/>
            <person name="Lu D."/>
            <person name="Skrede I."/>
            <person name="Drula E."/>
            <person name="Henrissat B."/>
            <person name="Morin E."/>
            <person name="Kohler A."/>
            <person name="Barry K."/>
            <person name="LaButti K."/>
            <person name="Morin E."/>
            <person name="Salamov A."/>
            <person name="Lipzen A."/>
            <person name="Mereny Z."/>
            <person name="Hegedus B."/>
            <person name="Baldrian P."/>
            <person name="Stursova M."/>
            <person name="Weitz H."/>
            <person name="Taylor A."/>
            <person name="Grigoriev I.V."/>
            <person name="Nagy L.G."/>
            <person name="Martin F."/>
            <person name="Kauserud H."/>
        </authorList>
    </citation>
    <scope>NUCLEOTIDE SEQUENCE</scope>
    <source>
        <strain evidence="2">CBHHK002</strain>
    </source>
</reference>
<accession>A0AAD7AB63</accession>
<dbReference type="AlphaFoldDB" id="A0AAD7AB63"/>
<gene>
    <name evidence="2" type="ORF">DFH08DRAFT_804029</name>
</gene>
<evidence type="ECO:0000313" key="3">
    <source>
        <dbReference type="Proteomes" id="UP001218218"/>
    </source>
</evidence>
<comment type="caution">
    <text evidence="2">The sequence shown here is derived from an EMBL/GenBank/DDBJ whole genome shotgun (WGS) entry which is preliminary data.</text>
</comment>
<protein>
    <submittedName>
        <fullName evidence="2">Uncharacterized protein</fullName>
    </submittedName>
</protein>
<organism evidence="2 3">
    <name type="scientific">Mycena albidolilacea</name>
    <dbReference type="NCBI Taxonomy" id="1033008"/>
    <lineage>
        <taxon>Eukaryota</taxon>
        <taxon>Fungi</taxon>
        <taxon>Dikarya</taxon>
        <taxon>Basidiomycota</taxon>
        <taxon>Agaricomycotina</taxon>
        <taxon>Agaricomycetes</taxon>
        <taxon>Agaricomycetidae</taxon>
        <taxon>Agaricales</taxon>
        <taxon>Marasmiineae</taxon>
        <taxon>Mycenaceae</taxon>
        <taxon>Mycena</taxon>
    </lineage>
</organism>
<dbReference type="Proteomes" id="UP001218218">
    <property type="component" value="Unassembled WGS sequence"/>
</dbReference>
<proteinExistence type="predicted"/>
<evidence type="ECO:0000313" key="2">
    <source>
        <dbReference type="EMBL" id="KAJ7354109.1"/>
    </source>
</evidence>
<keyword evidence="3" id="KW-1185">Reference proteome</keyword>
<sequence>MARSSKKNETKRNVVDMYYNHHDKSLWVYTSLPEEEPSKVTPVRVTDDDLEPDPPAHRGRAREHAMQRENIERLLNVASNNCKEFWSLVRGWTDPKHRTAQVSAEQLQEVFETRLNPPEIVAEEFDRDERDRHH</sequence>
<name>A0AAD7AB63_9AGAR</name>
<evidence type="ECO:0000256" key="1">
    <source>
        <dbReference type="SAM" id="MobiDB-lite"/>
    </source>
</evidence>